<protein>
    <recommendedName>
        <fullName evidence="1">SnoaL-like domain-containing protein</fullName>
    </recommendedName>
</protein>
<dbReference type="EMBL" id="AP018249">
    <property type="protein sequence ID" value="BAZ02950.1"/>
    <property type="molecule type" value="Genomic_DNA"/>
</dbReference>
<organism evidence="2 3">
    <name type="scientific">Tolypothrix tenuis PCC 7101</name>
    <dbReference type="NCBI Taxonomy" id="231146"/>
    <lineage>
        <taxon>Bacteria</taxon>
        <taxon>Bacillati</taxon>
        <taxon>Cyanobacteriota</taxon>
        <taxon>Cyanophyceae</taxon>
        <taxon>Nostocales</taxon>
        <taxon>Tolypothrichaceae</taxon>
        <taxon>Tolypothrix</taxon>
    </lineage>
</organism>
<keyword evidence="3" id="KW-1185">Reference proteome</keyword>
<sequence>MHQTQNIDWLIERSKIIEVIVGFANALDEKNWQKLQGYLANEIEIDYSDFRGEAPQRVTAQEYVQQRVDGLAGLRTLHISTNHEVTIEENVAYCRSAYCIYRVNPTVEAGQNRLDTAGNYLHQLIRVGEEWRINAVKQTVVVISGNRQVHGAFRNSSS</sequence>
<dbReference type="InterPro" id="IPR037401">
    <property type="entry name" value="SnoaL-like"/>
</dbReference>
<evidence type="ECO:0000259" key="1">
    <source>
        <dbReference type="Pfam" id="PF13577"/>
    </source>
</evidence>
<dbReference type="InterPro" id="IPR032710">
    <property type="entry name" value="NTF2-like_dom_sf"/>
</dbReference>
<dbReference type="Gene3D" id="3.10.450.50">
    <property type="match status" value="1"/>
</dbReference>
<dbReference type="SUPFAM" id="SSF54427">
    <property type="entry name" value="NTF2-like"/>
    <property type="match status" value="1"/>
</dbReference>
<dbReference type="AlphaFoldDB" id="A0A1Z4NB70"/>
<dbReference type="RefSeq" id="WP_096584653.1">
    <property type="nucleotide sequence ID" value="NZ_CAWNJS010000002.1"/>
</dbReference>
<dbReference type="Proteomes" id="UP000218785">
    <property type="component" value="Plasmid plasmid1"/>
</dbReference>
<reference evidence="2 3" key="1">
    <citation type="submission" date="2017-06" db="EMBL/GenBank/DDBJ databases">
        <title>Genome sequencing of cyanobaciteial culture collection at National Institute for Environmental Studies (NIES).</title>
        <authorList>
            <person name="Hirose Y."/>
            <person name="Shimura Y."/>
            <person name="Fujisawa T."/>
            <person name="Nakamura Y."/>
            <person name="Kawachi M."/>
        </authorList>
    </citation>
    <scope>NUCLEOTIDE SEQUENCE [LARGE SCALE GENOMIC DNA]</scope>
    <source>
        <strain evidence="2 3">NIES-37</strain>
        <plasmid evidence="3">Plasmid1 dna</plasmid>
    </source>
</reference>
<name>A0A1Z4NB70_9CYAN</name>
<evidence type="ECO:0000313" key="2">
    <source>
        <dbReference type="EMBL" id="BAZ02950.1"/>
    </source>
</evidence>
<dbReference type="Pfam" id="PF13577">
    <property type="entry name" value="SnoaL_4"/>
    <property type="match status" value="1"/>
</dbReference>
<gene>
    <name evidence="2" type="ORF">NIES37_69630</name>
</gene>
<accession>A0A1Z4NB70</accession>
<evidence type="ECO:0000313" key="3">
    <source>
        <dbReference type="Proteomes" id="UP000218785"/>
    </source>
</evidence>
<geneLocation type="plasmid" evidence="3">
    <name>Plasmid1 dna</name>
</geneLocation>
<keyword evidence="2" id="KW-0614">Plasmid</keyword>
<proteinExistence type="predicted"/>
<feature type="domain" description="SnoaL-like" evidence="1">
    <location>
        <begin position="12"/>
        <end position="135"/>
    </location>
</feature>
<dbReference type="KEGG" id="ttq:NIES37_69630"/>